<feature type="short sequence motif" description="Histidine triad motif" evidence="4 5">
    <location>
        <begin position="116"/>
        <end position="120"/>
    </location>
</feature>
<keyword evidence="8" id="KW-1185">Reference proteome</keyword>
<reference evidence="7" key="1">
    <citation type="submission" date="2021-01" db="EMBL/GenBank/DDBJ databases">
        <authorList>
            <person name="Zahm M."/>
            <person name="Roques C."/>
            <person name="Cabau C."/>
            <person name="Klopp C."/>
            <person name="Donnadieu C."/>
            <person name="Jouanno E."/>
            <person name="Lampietro C."/>
            <person name="Louis A."/>
            <person name="Herpin A."/>
            <person name="Echchiki A."/>
            <person name="Berthelot C."/>
            <person name="Parey E."/>
            <person name="Roest-Crollius H."/>
            <person name="Braasch I."/>
            <person name="Postlethwait J."/>
            <person name="Bobe J."/>
            <person name="Montfort J."/>
            <person name="Bouchez O."/>
            <person name="Begum T."/>
            <person name="Mejri S."/>
            <person name="Adams A."/>
            <person name="Chen W.-J."/>
            <person name="Guiguen Y."/>
        </authorList>
    </citation>
    <scope>NUCLEOTIDE SEQUENCE</scope>
    <source>
        <strain evidence="7">YG-15Mar2019-1</strain>
        <tissue evidence="7">Brain</tissue>
    </source>
</reference>
<evidence type="ECO:0000256" key="2">
    <source>
        <dbReference type="ARBA" id="ARBA00025764"/>
    </source>
</evidence>
<dbReference type="InterPro" id="IPR001310">
    <property type="entry name" value="Histidine_triad_HIT"/>
</dbReference>
<gene>
    <name evidence="7" type="ORF">MATL_G00205230</name>
</gene>
<dbReference type="EMBL" id="JAFDVH010000018">
    <property type="protein sequence ID" value="KAG7461027.1"/>
    <property type="molecule type" value="Genomic_DNA"/>
</dbReference>
<evidence type="ECO:0000256" key="1">
    <source>
        <dbReference type="ARBA" id="ARBA00024472"/>
    </source>
</evidence>
<evidence type="ECO:0000256" key="3">
    <source>
        <dbReference type="PIRSR" id="PIRSR601310-1"/>
    </source>
</evidence>
<dbReference type="PANTHER" id="PTHR12486:SF6">
    <property type="entry name" value="ADENOSINE 5'-MONOPHOSPHORAMIDASE HINT3"/>
    <property type="match status" value="1"/>
</dbReference>
<protein>
    <recommendedName>
        <fullName evidence="6">HIT domain-containing protein</fullName>
    </recommendedName>
</protein>
<dbReference type="PANTHER" id="PTHR12486">
    <property type="entry name" value="APRATAXIN-RELATED"/>
    <property type="match status" value="1"/>
</dbReference>
<dbReference type="PRINTS" id="PR00332">
    <property type="entry name" value="HISTRIAD"/>
</dbReference>
<dbReference type="SUPFAM" id="SSF54197">
    <property type="entry name" value="HIT-like"/>
    <property type="match status" value="1"/>
</dbReference>
<comment type="catalytic activity">
    <reaction evidence="1">
        <text>adenosine 5'-phosphoramidate + H2O = NH4(+) + AMP</text>
        <dbReference type="Rhea" id="RHEA:67916"/>
        <dbReference type="ChEBI" id="CHEBI:15377"/>
        <dbReference type="ChEBI" id="CHEBI:28938"/>
        <dbReference type="ChEBI" id="CHEBI:57890"/>
        <dbReference type="ChEBI" id="CHEBI:456215"/>
    </reaction>
</comment>
<comment type="caution">
    <text evidence="7">The sequence shown here is derived from an EMBL/GenBank/DDBJ whole genome shotgun (WGS) entry which is preliminary data.</text>
</comment>
<dbReference type="AlphaFoldDB" id="A0A9D3SYP1"/>
<feature type="active site" description="Tele-AMP-histidine intermediate" evidence="3">
    <location>
        <position position="118"/>
    </location>
</feature>
<comment type="similarity">
    <text evidence="2">Belongs to the HINT family.</text>
</comment>
<dbReference type="InterPro" id="IPR036265">
    <property type="entry name" value="HIT-like_sf"/>
</dbReference>
<evidence type="ECO:0000313" key="7">
    <source>
        <dbReference type="EMBL" id="KAG7461027.1"/>
    </source>
</evidence>
<dbReference type="GO" id="GO:0003824">
    <property type="term" value="F:catalytic activity"/>
    <property type="evidence" value="ECO:0007669"/>
    <property type="project" value="InterPro"/>
</dbReference>
<evidence type="ECO:0000313" key="8">
    <source>
        <dbReference type="Proteomes" id="UP001046870"/>
    </source>
</evidence>
<dbReference type="Gene3D" id="3.30.428.10">
    <property type="entry name" value="HIT-like"/>
    <property type="match status" value="1"/>
</dbReference>
<organism evidence="7 8">
    <name type="scientific">Megalops atlanticus</name>
    <name type="common">Tarpon</name>
    <name type="synonym">Clupea gigantea</name>
    <dbReference type="NCBI Taxonomy" id="7932"/>
    <lineage>
        <taxon>Eukaryota</taxon>
        <taxon>Metazoa</taxon>
        <taxon>Chordata</taxon>
        <taxon>Craniata</taxon>
        <taxon>Vertebrata</taxon>
        <taxon>Euteleostomi</taxon>
        <taxon>Actinopterygii</taxon>
        <taxon>Neopterygii</taxon>
        <taxon>Teleostei</taxon>
        <taxon>Elopiformes</taxon>
        <taxon>Megalopidae</taxon>
        <taxon>Megalops</taxon>
    </lineage>
</organism>
<dbReference type="OrthoDB" id="1915375at2759"/>
<evidence type="ECO:0000256" key="4">
    <source>
        <dbReference type="PIRSR" id="PIRSR601310-3"/>
    </source>
</evidence>
<name>A0A9D3SYP1_MEGAT</name>
<dbReference type="InterPro" id="IPR011146">
    <property type="entry name" value="HIT-like"/>
</dbReference>
<accession>A0A9D3SYP1</accession>
<feature type="domain" description="HIT" evidence="6">
    <location>
        <begin position="25"/>
        <end position="132"/>
    </location>
</feature>
<sequence length="160" mass="17873">MASSEGAGSAQTSKAQREGYDKTCIFCKIANNETDTEILRSDEELACFRDVKPGAPHHYLVVPRRHIGNCMTLLKEHVPLVENMVEMGKSVLQKRVTDLEDIRLGFHVPPFSSVPHLHLHALAPASQMDARSLRIYGPQSFWFITADKLLKKLNSQSTSS</sequence>
<dbReference type="Proteomes" id="UP001046870">
    <property type="component" value="Chromosome 18"/>
</dbReference>
<evidence type="ECO:0000259" key="6">
    <source>
        <dbReference type="PROSITE" id="PS51084"/>
    </source>
</evidence>
<evidence type="ECO:0000256" key="5">
    <source>
        <dbReference type="PROSITE-ProRule" id="PRU00464"/>
    </source>
</evidence>
<dbReference type="Pfam" id="PF11969">
    <property type="entry name" value="DcpS_C"/>
    <property type="match status" value="1"/>
</dbReference>
<dbReference type="PROSITE" id="PS51084">
    <property type="entry name" value="HIT_2"/>
    <property type="match status" value="1"/>
</dbReference>
<proteinExistence type="inferred from homology"/>